<accession>A0ABD0NSB6</accession>
<protein>
    <submittedName>
        <fullName evidence="2">Uncharacterized protein</fullName>
    </submittedName>
</protein>
<dbReference type="Proteomes" id="UP001529510">
    <property type="component" value="Unassembled WGS sequence"/>
</dbReference>
<evidence type="ECO:0000313" key="2">
    <source>
        <dbReference type="EMBL" id="KAL0164140.1"/>
    </source>
</evidence>
<evidence type="ECO:0000256" key="1">
    <source>
        <dbReference type="SAM" id="MobiDB-lite"/>
    </source>
</evidence>
<dbReference type="EMBL" id="JAMKFB020000020">
    <property type="protein sequence ID" value="KAL0164140.1"/>
    <property type="molecule type" value="Genomic_DNA"/>
</dbReference>
<reference evidence="2 3" key="1">
    <citation type="submission" date="2024-05" db="EMBL/GenBank/DDBJ databases">
        <title>Genome sequencing and assembly of Indian major carp, Cirrhinus mrigala (Hamilton, 1822).</title>
        <authorList>
            <person name="Mohindra V."/>
            <person name="Chowdhury L.M."/>
            <person name="Lal K."/>
            <person name="Jena J.K."/>
        </authorList>
    </citation>
    <scope>NUCLEOTIDE SEQUENCE [LARGE SCALE GENOMIC DNA]</scope>
    <source>
        <strain evidence="2">CM1030</strain>
        <tissue evidence="2">Blood</tissue>
    </source>
</reference>
<feature type="non-terminal residue" evidence="2">
    <location>
        <position position="1"/>
    </location>
</feature>
<dbReference type="AlphaFoldDB" id="A0ABD0NSB6"/>
<organism evidence="2 3">
    <name type="scientific">Cirrhinus mrigala</name>
    <name type="common">Mrigala</name>
    <dbReference type="NCBI Taxonomy" id="683832"/>
    <lineage>
        <taxon>Eukaryota</taxon>
        <taxon>Metazoa</taxon>
        <taxon>Chordata</taxon>
        <taxon>Craniata</taxon>
        <taxon>Vertebrata</taxon>
        <taxon>Euteleostomi</taxon>
        <taxon>Actinopterygii</taxon>
        <taxon>Neopterygii</taxon>
        <taxon>Teleostei</taxon>
        <taxon>Ostariophysi</taxon>
        <taxon>Cypriniformes</taxon>
        <taxon>Cyprinidae</taxon>
        <taxon>Labeoninae</taxon>
        <taxon>Labeonini</taxon>
        <taxon>Cirrhinus</taxon>
    </lineage>
</organism>
<evidence type="ECO:0000313" key="3">
    <source>
        <dbReference type="Proteomes" id="UP001529510"/>
    </source>
</evidence>
<sequence>ASVGMQIGSVLCCFSDGYVPVESVDLNINGIMELGKKTTASNRANGNGHKDPEVTSTGS</sequence>
<feature type="non-terminal residue" evidence="2">
    <location>
        <position position="59"/>
    </location>
</feature>
<gene>
    <name evidence="2" type="ORF">M9458_039893</name>
</gene>
<comment type="caution">
    <text evidence="2">The sequence shown here is derived from an EMBL/GenBank/DDBJ whole genome shotgun (WGS) entry which is preliminary data.</text>
</comment>
<name>A0ABD0NSB6_CIRMR</name>
<keyword evidence="3" id="KW-1185">Reference proteome</keyword>
<proteinExistence type="predicted"/>
<feature type="region of interest" description="Disordered" evidence="1">
    <location>
        <begin position="38"/>
        <end position="59"/>
    </location>
</feature>